<reference evidence="2" key="1">
    <citation type="submission" date="2014-09" db="EMBL/GenBank/DDBJ databases">
        <title>Genome sequence of the luminous mushroom Mycena chlorophos for searching fungal bioluminescence genes.</title>
        <authorList>
            <person name="Tanaka Y."/>
            <person name="Kasuga D."/>
            <person name="Oba Y."/>
            <person name="Hase S."/>
            <person name="Sato K."/>
            <person name="Oba Y."/>
            <person name="Sakakibara Y."/>
        </authorList>
    </citation>
    <scope>NUCLEOTIDE SEQUENCE</scope>
</reference>
<feature type="region of interest" description="Disordered" evidence="1">
    <location>
        <begin position="1"/>
        <end position="27"/>
    </location>
</feature>
<accession>A0ABQ0L592</accession>
<keyword evidence="3" id="KW-1185">Reference proteome</keyword>
<feature type="compositionally biased region" description="Low complexity" evidence="1">
    <location>
        <begin position="1"/>
        <end position="13"/>
    </location>
</feature>
<feature type="region of interest" description="Disordered" evidence="1">
    <location>
        <begin position="46"/>
        <end position="80"/>
    </location>
</feature>
<evidence type="ECO:0000256" key="1">
    <source>
        <dbReference type="SAM" id="MobiDB-lite"/>
    </source>
</evidence>
<protein>
    <submittedName>
        <fullName evidence="2">Uncharacterized protein</fullName>
    </submittedName>
</protein>
<organism evidence="2 3">
    <name type="scientific">Mycena chlorophos</name>
    <name type="common">Agaric fungus</name>
    <name type="synonym">Agaricus chlorophos</name>
    <dbReference type="NCBI Taxonomy" id="658473"/>
    <lineage>
        <taxon>Eukaryota</taxon>
        <taxon>Fungi</taxon>
        <taxon>Dikarya</taxon>
        <taxon>Basidiomycota</taxon>
        <taxon>Agaricomycotina</taxon>
        <taxon>Agaricomycetes</taxon>
        <taxon>Agaricomycetidae</taxon>
        <taxon>Agaricales</taxon>
        <taxon>Marasmiineae</taxon>
        <taxon>Mycenaceae</taxon>
        <taxon>Mycena</taxon>
    </lineage>
</organism>
<dbReference type="Proteomes" id="UP000815677">
    <property type="component" value="Unassembled WGS sequence"/>
</dbReference>
<gene>
    <name evidence="2" type="ORF">MCHLO_03827</name>
</gene>
<proteinExistence type="predicted"/>
<feature type="compositionally biased region" description="Pro residues" evidence="1">
    <location>
        <begin position="14"/>
        <end position="27"/>
    </location>
</feature>
<feature type="non-terminal residue" evidence="2">
    <location>
        <position position="196"/>
    </location>
</feature>
<sequence length="196" mass="21376">RVGDTPLLESLSAPAPPRPFAIPSPCMPRIPRRFDAARTNIRNEGHHAGGRIRGLGPRCRAPLAPTPSSLRPSTFRGQPSHRQLVRAAGSRARPWNAIQLHRLRARDCACANESPAHVLPQPIRSGDTVGIGNSLDPLAASTKLDFPDPCREGQGEDARCLLDKDKEDRRQQCMGGGYATRRRVDAFAGRFPSQPT</sequence>
<feature type="compositionally biased region" description="Polar residues" evidence="1">
    <location>
        <begin position="66"/>
        <end position="80"/>
    </location>
</feature>
<name>A0ABQ0L592_MYCCL</name>
<feature type="non-terminal residue" evidence="2">
    <location>
        <position position="1"/>
    </location>
</feature>
<dbReference type="EMBL" id="DF842226">
    <property type="protein sequence ID" value="GAT46291.1"/>
    <property type="molecule type" value="Genomic_DNA"/>
</dbReference>
<evidence type="ECO:0000313" key="3">
    <source>
        <dbReference type="Proteomes" id="UP000815677"/>
    </source>
</evidence>
<evidence type="ECO:0000313" key="2">
    <source>
        <dbReference type="EMBL" id="GAT46291.1"/>
    </source>
</evidence>